<keyword evidence="2" id="KW-1185">Reference proteome</keyword>
<reference evidence="1 2" key="1">
    <citation type="journal article" date="2016" name="Mol. Biol. Evol.">
        <title>Comparative Genomics of Early-Diverging Mushroom-Forming Fungi Provides Insights into the Origins of Lignocellulose Decay Capabilities.</title>
        <authorList>
            <person name="Nagy L.G."/>
            <person name="Riley R."/>
            <person name="Tritt A."/>
            <person name="Adam C."/>
            <person name="Daum C."/>
            <person name="Floudas D."/>
            <person name="Sun H."/>
            <person name="Yadav J.S."/>
            <person name="Pangilinan J."/>
            <person name="Larsson K.H."/>
            <person name="Matsuura K."/>
            <person name="Barry K."/>
            <person name="Labutti K."/>
            <person name="Kuo R."/>
            <person name="Ohm R.A."/>
            <person name="Bhattacharya S.S."/>
            <person name="Shirouzu T."/>
            <person name="Yoshinaga Y."/>
            <person name="Martin F.M."/>
            <person name="Grigoriev I.V."/>
            <person name="Hibbett D.S."/>
        </authorList>
    </citation>
    <scope>NUCLEOTIDE SEQUENCE [LARGE SCALE GENOMIC DNA]</scope>
    <source>
        <strain evidence="1 2">93-53</strain>
    </source>
</reference>
<dbReference type="RefSeq" id="XP_040759225.1">
    <property type="nucleotide sequence ID" value="XM_040913326.1"/>
</dbReference>
<protein>
    <submittedName>
        <fullName evidence="1">Uncharacterized protein</fullName>
    </submittedName>
</protein>
<dbReference type="GeneID" id="63830354"/>
<organism evidence="1 2">
    <name type="scientific">Laetiporus sulphureus 93-53</name>
    <dbReference type="NCBI Taxonomy" id="1314785"/>
    <lineage>
        <taxon>Eukaryota</taxon>
        <taxon>Fungi</taxon>
        <taxon>Dikarya</taxon>
        <taxon>Basidiomycota</taxon>
        <taxon>Agaricomycotina</taxon>
        <taxon>Agaricomycetes</taxon>
        <taxon>Polyporales</taxon>
        <taxon>Laetiporus</taxon>
    </lineage>
</organism>
<evidence type="ECO:0000313" key="2">
    <source>
        <dbReference type="Proteomes" id="UP000076871"/>
    </source>
</evidence>
<accession>A0A165BQT4</accession>
<sequence>MLDFFEPIDEAIVSFGETVFGFFGSNRNIADMNCDIPPIKFWIDLEGVDVIYVVVIDVERVLTILLDNISDYPASFSALMLPFLDVVAEVANHVLVNEGKLEFRYVVAEGFELEYEMLEVEDVVVVKLMMISFAKRKATKAEDPYTSYKHLETNKERGRLLTLASLGASSTDRQRATARSHLLLECYKPRKGRLTTGGRRPRPPPEIITSNAVPPIIVAPQPVRPLPNFVKVNTHARPIHPLPSKVRPTLHIETLKKQVSATRFRLQPILGAFCERIEQDKRKKVQLLASELDKVCADLYMGTREYTFVDTQVINTCCLKIGKINFKEIGKQQRLDEIVREIGKFEHLEDALRQSAPGEVPDHIREWVIVAMKLMVSTEVAKVYNVLRNKMYEHKKAFESLIQNNKSKHRLKEGMLQTEIGKLKDRILTQDVHMTVLNNEPSGIQVAMLDTGKEMMEIKAANVKLRHELASLKASSATVMQGQTSGTVQSHKPHIKIAEPPHYSGKGSLEDWL</sequence>
<dbReference type="EMBL" id="KV427664">
    <property type="protein sequence ID" value="KZT01485.1"/>
    <property type="molecule type" value="Genomic_DNA"/>
</dbReference>
<dbReference type="Proteomes" id="UP000076871">
    <property type="component" value="Unassembled WGS sequence"/>
</dbReference>
<dbReference type="InParanoid" id="A0A165BQT4"/>
<proteinExistence type="predicted"/>
<name>A0A165BQT4_9APHY</name>
<dbReference type="AlphaFoldDB" id="A0A165BQT4"/>
<gene>
    <name evidence="1" type="ORF">LAESUDRAFT_763743</name>
</gene>
<evidence type="ECO:0000313" key="1">
    <source>
        <dbReference type="EMBL" id="KZT01485.1"/>
    </source>
</evidence>